<proteinExistence type="predicted"/>
<feature type="chain" id="PRO_5038450739" evidence="1">
    <location>
        <begin position="20"/>
        <end position="120"/>
    </location>
</feature>
<sequence>MKKIVLMAFALLSMTTAFAADEKAEANNAAAVYGMEINMSGLTKALRLSSDQQAAVRDIHTNFNADMLNAAGAPAEARKEMVDKAIEKDLEYMRTVLSKKQYRTYVMLLNATINNRGIER</sequence>
<keyword evidence="1" id="KW-0732">Signal</keyword>
<dbReference type="EMBL" id="DXBE01000009">
    <property type="protein sequence ID" value="HIZ68444.1"/>
    <property type="molecule type" value="Genomic_DNA"/>
</dbReference>
<name>A0A9D2FW34_9BACT</name>
<comment type="caution">
    <text evidence="2">The sequence shown here is derived from an EMBL/GenBank/DDBJ whole genome shotgun (WGS) entry which is preliminary data.</text>
</comment>
<gene>
    <name evidence="2" type="ORF">H9966_00910</name>
</gene>
<evidence type="ECO:0000313" key="2">
    <source>
        <dbReference type="EMBL" id="HIZ68444.1"/>
    </source>
</evidence>
<reference evidence="2" key="2">
    <citation type="submission" date="2021-04" db="EMBL/GenBank/DDBJ databases">
        <authorList>
            <person name="Gilroy R."/>
        </authorList>
    </citation>
    <scope>NUCLEOTIDE SEQUENCE</scope>
    <source>
        <strain evidence="2">ChiHecec3B27-8219</strain>
    </source>
</reference>
<protein>
    <submittedName>
        <fullName evidence="2">Uncharacterized protein</fullName>
    </submittedName>
</protein>
<feature type="signal peptide" evidence="1">
    <location>
        <begin position="1"/>
        <end position="19"/>
    </location>
</feature>
<accession>A0A9D2FW34</accession>
<dbReference type="AlphaFoldDB" id="A0A9D2FW34"/>
<evidence type="ECO:0000256" key="1">
    <source>
        <dbReference type="SAM" id="SignalP"/>
    </source>
</evidence>
<dbReference type="Proteomes" id="UP000824055">
    <property type="component" value="Unassembled WGS sequence"/>
</dbReference>
<evidence type="ECO:0000313" key="3">
    <source>
        <dbReference type="Proteomes" id="UP000824055"/>
    </source>
</evidence>
<organism evidence="2 3">
    <name type="scientific">Candidatus Prevotella avicola</name>
    <dbReference type="NCBI Taxonomy" id="2838738"/>
    <lineage>
        <taxon>Bacteria</taxon>
        <taxon>Pseudomonadati</taxon>
        <taxon>Bacteroidota</taxon>
        <taxon>Bacteroidia</taxon>
        <taxon>Bacteroidales</taxon>
        <taxon>Prevotellaceae</taxon>
        <taxon>Prevotella</taxon>
    </lineage>
</organism>
<reference evidence="2" key="1">
    <citation type="journal article" date="2021" name="PeerJ">
        <title>Extensive microbial diversity within the chicken gut microbiome revealed by metagenomics and culture.</title>
        <authorList>
            <person name="Gilroy R."/>
            <person name="Ravi A."/>
            <person name="Getino M."/>
            <person name="Pursley I."/>
            <person name="Horton D.L."/>
            <person name="Alikhan N.F."/>
            <person name="Baker D."/>
            <person name="Gharbi K."/>
            <person name="Hall N."/>
            <person name="Watson M."/>
            <person name="Adriaenssens E.M."/>
            <person name="Foster-Nyarko E."/>
            <person name="Jarju S."/>
            <person name="Secka A."/>
            <person name="Antonio M."/>
            <person name="Oren A."/>
            <person name="Chaudhuri R.R."/>
            <person name="La Ragione R."/>
            <person name="Hildebrand F."/>
            <person name="Pallen M.J."/>
        </authorList>
    </citation>
    <scope>NUCLEOTIDE SEQUENCE</scope>
    <source>
        <strain evidence="2">ChiHecec3B27-8219</strain>
    </source>
</reference>